<comment type="caution">
    <text evidence="1">The sequence shown here is derived from an EMBL/GenBank/DDBJ whole genome shotgun (WGS) entry which is preliminary data.</text>
</comment>
<reference evidence="1 2" key="1">
    <citation type="submission" date="2014-11" db="EMBL/GenBank/DDBJ databases">
        <title>Genome sequencing of Pantoea rodasii ND03.</title>
        <authorList>
            <person name="Muhamad Yunos N.Y."/>
            <person name="Chan K.-G."/>
        </authorList>
    </citation>
    <scope>NUCLEOTIDE SEQUENCE [LARGE SCALE GENOMIC DNA]</scope>
    <source>
        <strain evidence="1 2">ND03</strain>
    </source>
</reference>
<name>A0A0B1R924_9GAMM</name>
<dbReference type="Proteomes" id="UP000030853">
    <property type="component" value="Unassembled WGS sequence"/>
</dbReference>
<evidence type="ECO:0000313" key="2">
    <source>
        <dbReference type="Proteomes" id="UP000030853"/>
    </source>
</evidence>
<gene>
    <name evidence="1" type="ORF">QU24_13075</name>
</gene>
<proteinExistence type="predicted"/>
<accession>A0A0B1R924</accession>
<sequence length="82" mass="9405">MLRDYLKIDDSDSLVEQSVLRLNNRGQEHVTEWCIVGADGKQKGSVALFDKLNTRRSYCVSYRITQKDVHGRVVVDHLTDVL</sequence>
<dbReference type="RefSeq" id="WP_039331750.1">
    <property type="nucleotide sequence ID" value="NZ_JTJJ01000044.1"/>
</dbReference>
<dbReference type="EMBL" id="JTJJ01000044">
    <property type="protein sequence ID" value="KHJ67605.1"/>
    <property type="molecule type" value="Genomic_DNA"/>
</dbReference>
<protein>
    <submittedName>
        <fullName evidence="1">Uncharacterized protein</fullName>
    </submittedName>
</protein>
<organism evidence="1 2">
    <name type="scientific">Pantoea rodasii</name>
    <dbReference type="NCBI Taxonomy" id="1076549"/>
    <lineage>
        <taxon>Bacteria</taxon>
        <taxon>Pseudomonadati</taxon>
        <taxon>Pseudomonadota</taxon>
        <taxon>Gammaproteobacteria</taxon>
        <taxon>Enterobacterales</taxon>
        <taxon>Erwiniaceae</taxon>
        <taxon>Pantoea</taxon>
    </lineage>
</organism>
<dbReference type="AlphaFoldDB" id="A0A0B1R924"/>
<evidence type="ECO:0000313" key="1">
    <source>
        <dbReference type="EMBL" id="KHJ67605.1"/>
    </source>
</evidence>